<evidence type="ECO:0000259" key="1">
    <source>
        <dbReference type="PROSITE" id="PS50404"/>
    </source>
</evidence>
<accession>A0A9X3N765</accession>
<dbReference type="PROSITE" id="PS50404">
    <property type="entry name" value="GST_NTER"/>
    <property type="match status" value="1"/>
</dbReference>
<dbReference type="Gene3D" id="3.40.30.10">
    <property type="entry name" value="Glutaredoxin"/>
    <property type="match status" value="1"/>
</dbReference>
<evidence type="ECO:0000313" key="2">
    <source>
        <dbReference type="EMBL" id="MDA0180839.1"/>
    </source>
</evidence>
<dbReference type="GO" id="GO:0004364">
    <property type="term" value="F:glutathione transferase activity"/>
    <property type="evidence" value="ECO:0007669"/>
    <property type="project" value="TreeGrafter"/>
</dbReference>
<dbReference type="SFLD" id="SFLDS00019">
    <property type="entry name" value="Glutathione_Transferase_(cytos"/>
    <property type="match status" value="1"/>
</dbReference>
<gene>
    <name evidence="2" type="ORF">OJ997_11090</name>
</gene>
<reference evidence="2" key="1">
    <citation type="submission" date="2022-10" db="EMBL/GenBank/DDBJ databases">
        <title>The WGS of Solirubrobacter phytolaccae KCTC 29190.</title>
        <authorList>
            <person name="Jiang Z."/>
        </authorList>
    </citation>
    <scope>NUCLEOTIDE SEQUENCE</scope>
    <source>
        <strain evidence="2">KCTC 29190</strain>
    </source>
</reference>
<proteinExistence type="predicted"/>
<organism evidence="2 3">
    <name type="scientific">Solirubrobacter phytolaccae</name>
    <dbReference type="NCBI Taxonomy" id="1404360"/>
    <lineage>
        <taxon>Bacteria</taxon>
        <taxon>Bacillati</taxon>
        <taxon>Actinomycetota</taxon>
        <taxon>Thermoleophilia</taxon>
        <taxon>Solirubrobacterales</taxon>
        <taxon>Solirubrobacteraceae</taxon>
        <taxon>Solirubrobacter</taxon>
    </lineage>
</organism>
<dbReference type="Pfam" id="PF02798">
    <property type="entry name" value="GST_N"/>
    <property type="match status" value="1"/>
</dbReference>
<dbReference type="SFLD" id="SFLDG00358">
    <property type="entry name" value="Main_(cytGST)"/>
    <property type="match status" value="1"/>
</dbReference>
<dbReference type="CDD" id="cd03056">
    <property type="entry name" value="GST_N_4"/>
    <property type="match status" value="1"/>
</dbReference>
<dbReference type="Gene3D" id="1.20.1050.10">
    <property type="match status" value="1"/>
</dbReference>
<feature type="domain" description="GST N-terminal" evidence="1">
    <location>
        <begin position="1"/>
        <end position="81"/>
    </location>
</feature>
<comment type="caution">
    <text evidence="2">The sequence shown here is derived from an EMBL/GenBank/DDBJ whole genome shotgun (WGS) entry which is preliminary data.</text>
</comment>
<evidence type="ECO:0000313" key="3">
    <source>
        <dbReference type="Proteomes" id="UP001147653"/>
    </source>
</evidence>
<dbReference type="GO" id="GO:0006749">
    <property type="term" value="P:glutathione metabolic process"/>
    <property type="evidence" value="ECO:0007669"/>
    <property type="project" value="TreeGrafter"/>
</dbReference>
<keyword evidence="3" id="KW-1185">Reference proteome</keyword>
<dbReference type="InterPro" id="IPR004045">
    <property type="entry name" value="Glutathione_S-Trfase_N"/>
</dbReference>
<dbReference type="SUPFAM" id="SSF47616">
    <property type="entry name" value="GST C-terminal domain-like"/>
    <property type="match status" value="1"/>
</dbReference>
<dbReference type="InterPro" id="IPR036249">
    <property type="entry name" value="Thioredoxin-like_sf"/>
</dbReference>
<dbReference type="PANTHER" id="PTHR43969">
    <property type="entry name" value="GLUTATHIONE S TRANSFERASE D10, ISOFORM A-RELATED"/>
    <property type="match status" value="1"/>
</dbReference>
<dbReference type="SUPFAM" id="SSF52833">
    <property type="entry name" value="Thioredoxin-like"/>
    <property type="match status" value="1"/>
</dbReference>
<sequence length="206" mass="22447">MRLYDYAASGNCFKVRLLLGMLDLDCERVPIDIFAGDTLTCEFAMLNPVRETPVLELDSGERITQSNAILWYLAEGTAWLPDTPLGRAQVAQWLSFEQERVMGGLGGPRFRLLTGRATAEEVEPRLATGREALAILGDQLMARDWVVGAAPSIADLSLFAYVSVAPVEVPGAVAAWLDRVRALPGFLDDFVPYPDNARPGAGSSIY</sequence>
<dbReference type="EMBL" id="JAPDDP010000016">
    <property type="protein sequence ID" value="MDA0180839.1"/>
    <property type="molecule type" value="Genomic_DNA"/>
</dbReference>
<protein>
    <submittedName>
        <fullName evidence="2">Glutathione S-transferase N-terminal domain-containing protein</fullName>
    </submittedName>
</protein>
<dbReference type="RefSeq" id="WP_270025148.1">
    <property type="nucleotide sequence ID" value="NZ_JAPDDP010000016.1"/>
</dbReference>
<dbReference type="Proteomes" id="UP001147653">
    <property type="component" value="Unassembled WGS sequence"/>
</dbReference>
<dbReference type="InterPro" id="IPR040079">
    <property type="entry name" value="Glutathione_S-Trfase"/>
</dbReference>
<dbReference type="InterPro" id="IPR036282">
    <property type="entry name" value="Glutathione-S-Trfase_C_sf"/>
</dbReference>
<dbReference type="PANTHER" id="PTHR43969:SF9">
    <property type="entry name" value="GLUTATHIONE S TRANSFERASE D10, ISOFORM A-RELATED"/>
    <property type="match status" value="1"/>
</dbReference>
<dbReference type="AlphaFoldDB" id="A0A9X3N765"/>
<name>A0A9X3N765_9ACTN</name>